<protein>
    <recommendedName>
        <fullName evidence="2">DUF559 domain-containing protein</fullName>
    </recommendedName>
</protein>
<organism evidence="1">
    <name type="scientific">viral metagenome</name>
    <dbReference type="NCBI Taxonomy" id="1070528"/>
    <lineage>
        <taxon>unclassified sequences</taxon>
        <taxon>metagenomes</taxon>
        <taxon>organismal metagenomes</taxon>
    </lineage>
</organism>
<gene>
    <name evidence="1" type="ORF">MM415B09065_0007</name>
</gene>
<dbReference type="Gene3D" id="3.40.960.10">
    <property type="entry name" value="VSR Endonuclease"/>
    <property type="match status" value="1"/>
</dbReference>
<name>A0A6M3LM72_9ZZZZ</name>
<proteinExistence type="predicted"/>
<reference evidence="1" key="1">
    <citation type="submission" date="2020-03" db="EMBL/GenBank/DDBJ databases">
        <title>The deep terrestrial virosphere.</title>
        <authorList>
            <person name="Holmfeldt K."/>
            <person name="Nilsson E."/>
            <person name="Simone D."/>
            <person name="Lopez-Fernandez M."/>
            <person name="Wu X."/>
            <person name="de Brujin I."/>
            <person name="Lundin D."/>
            <person name="Andersson A."/>
            <person name="Bertilsson S."/>
            <person name="Dopson M."/>
        </authorList>
    </citation>
    <scope>NUCLEOTIDE SEQUENCE</scope>
    <source>
        <strain evidence="1">MM415B09065</strain>
    </source>
</reference>
<dbReference type="AlphaFoldDB" id="A0A6M3LM72"/>
<evidence type="ECO:0000313" key="1">
    <source>
        <dbReference type="EMBL" id="QJA96376.1"/>
    </source>
</evidence>
<accession>A0A6M3LM72</accession>
<sequence length="145" mass="16830">MVTHVLPSKRGADTAAETEMRWILESSYFAGKGINSQVVIKTRFRDYPFIADFVLGDKYVIEVHGNHKAKWHTHRRESKDHTKLECLLAENYPVFEVIGTAAQIKKYQDQVKEALLEHIIYNRKYTLLDLELYGLNGWVTHAEPQ</sequence>
<dbReference type="EMBL" id="MT143394">
    <property type="protein sequence ID" value="QJA96376.1"/>
    <property type="molecule type" value="Genomic_DNA"/>
</dbReference>
<evidence type="ECO:0008006" key="2">
    <source>
        <dbReference type="Google" id="ProtNLM"/>
    </source>
</evidence>